<sequence length="625" mass="69432">MAAPTVFVSRNGIVDAINQVLKEPVKQVSGFLLGSSNDGQTTLLQCSAIDNTCDLTNSVALCTELEKLHGLLPVGIDVCGLYFVSTPPGPASVTQYCKELIDDTVHTALHTDQLIIAKIPKDQPELVPDNFYLYDVNSAEASPCQVKIGNDTGIQENNLMTFRVQGNLSLNVVYHDDKDLREALTQKFTSLCNRVQSFTALYHFQKTSILIGGNSGDITAGPLNRDSQAGDICRHIQEEDDGFSAPVGKGGKKTKKEDRNVNQILEVQLLFRLSLDEEQEGSAGLVPFVHYQIYNEECRRSSMVLPIDVPVIVPRNTLAATLGKLFSAGVCRQLLAMEQCLKDHLQECGLSVPRPYHYKLPGIPNLFTVLYPVDLADDKLGSTRQHLHNQFLLPLDRPRFRRANAYSYPDAKKEGYLLNTHLGLPLSGVGNGQVSLVQGTYAYHHYMQDHFNDDKWGCAYRSLQTLVSWFRHQGYTQRPVPSHKEIQQALVDVGDKPAKFVGSRQWIGSFEVSTVLNQLFAITCKLLYVSSGAEMANKGRELALHFQTQGTPIMIGGGVLAHTILGVDFSESSGDIKFLILDPHYTGSEDLKVVQDKGWCGWKGVDFWDQTAYYNMCMPQRPIEF</sequence>
<dbReference type="InterPro" id="IPR012462">
    <property type="entry name" value="UFSP1/2_DUB_cat"/>
</dbReference>
<keyword evidence="2" id="KW-0645">Protease</keyword>
<keyword evidence="5" id="KW-0788">Thiol protease</keyword>
<dbReference type="Pfam" id="PF07910">
    <property type="entry name" value="Peptidase_C78"/>
    <property type="match status" value="1"/>
</dbReference>
<dbReference type="RefSeq" id="XP_022098880.1">
    <property type="nucleotide sequence ID" value="XM_022243188.1"/>
</dbReference>
<evidence type="ECO:0000256" key="5">
    <source>
        <dbReference type="ARBA" id="ARBA00022807"/>
    </source>
</evidence>
<evidence type="ECO:0000313" key="8">
    <source>
        <dbReference type="Proteomes" id="UP000694845"/>
    </source>
</evidence>
<evidence type="ECO:0000256" key="4">
    <source>
        <dbReference type="ARBA" id="ARBA00022801"/>
    </source>
</evidence>
<keyword evidence="8" id="KW-1185">Reference proteome</keyword>
<dbReference type="GO" id="GO:0006508">
    <property type="term" value="P:proteolysis"/>
    <property type="evidence" value="ECO:0007669"/>
    <property type="project" value="UniProtKB-KW"/>
</dbReference>
<dbReference type="Gene3D" id="3.90.70.130">
    <property type="match status" value="1"/>
</dbReference>
<keyword evidence="3" id="KW-0833">Ubl conjugation pathway</keyword>
<gene>
    <name evidence="9" type="primary">LOC110983711</name>
</gene>
<dbReference type="InterPro" id="IPR049387">
    <property type="entry name" value="UFSP2-like_2nd"/>
</dbReference>
<dbReference type="Pfam" id="PF20908">
    <property type="entry name" value="UfSP2_N"/>
    <property type="match status" value="1"/>
</dbReference>
<evidence type="ECO:0000313" key="9">
    <source>
        <dbReference type="RefSeq" id="XP_022098880.1"/>
    </source>
</evidence>
<feature type="domain" description="UFSP2 second" evidence="7">
    <location>
        <begin position="186"/>
        <end position="411"/>
    </location>
</feature>
<feature type="domain" description="UFSP1/2/DUB catalytic" evidence="6">
    <location>
        <begin position="433"/>
        <end position="617"/>
    </location>
</feature>
<dbReference type="OrthoDB" id="417506at2759"/>
<dbReference type="GO" id="GO:0071567">
    <property type="term" value="F:deUFMylase activity"/>
    <property type="evidence" value="ECO:0007669"/>
    <property type="project" value="TreeGrafter"/>
</dbReference>
<dbReference type="PANTHER" id="PTHR48153">
    <property type="entry name" value="UFM1-SPECIFIC PROTEASE 2"/>
    <property type="match status" value="1"/>
</dbReference>
<name>A0A8B7Z276_ACAPL</name>
<dbReference type="CTD" id="55325"/>
<dbReference type="Proteomes" id="UP000694845">
    <property type="component" value="Unplaced"/>
</dbReference>
<dbReference type="FunFam" id="3.90.70.130:FF:000001">
    <property type="entry name" value="Probable Ufm1-specific protease 2"/>
    <property type="match status" value="1"/>
</dbReference>
<dbReference type="GeneID" id="110983711"/>
<protein>
    <submittedName>
        <fullName evidence="9">Ufm1-specific protease 2-like</fullName>
    </submittedName>
</protein>
<proteinExistence type="inferred from homology"/>
<dbReference type="GO" id="GO:0005634">
    <property type="term" value="C:nucleus"/>
    <property type="evidence" value="ECO:0007669"/>
    <property type="project" value="TreeGrafter"/>
</dbReference>
<dbReference type="KEGG" id="aplc:110983711"/>
<organism evidence="8 9">
    <name type="scientific">Acanthaster planci</name>
    <name type="common">Crown-of-thorns starfish</name>
    <dbReference type="NCBI Taxonomy" id="133434"/>
    <lineage>
        <taxon>Eukaryota</taxon>
        <taxon>Metazoa</taxon>
        <taxon>Echinodermata</taxon>
        <taxon>Eleutherozoa</taxon>
        <taxon>Asterozoa</taxon>
        <taxon>Asteroidea</taxon>
        <taxon>Valvatacea</taxon>
        <taxon>Valvatida</taxon>
        <taxon>Acanthasteridae</taxon>
        <taxon>Acanthaster</taxon>
    </lineage>
</organism>
<comment type="similarity">
    <text evidence="1">Belongs to the peptidase C78 family.</text>
</comment>
<evidence type="ECO:0000259" key="7">
    <source>
        <dbReference type="Pfam" id="PF20908"/>
    </source>
</evidence>
<accession>A0A8B7Z276</accession>
<evidence type="ECO:0000256" key="1">
    <source>
        <dbReference type="ARBA" id="ARBA00008552"/>
    </source>
</evidence>
<evidence type="ECO:0000259" key="6">
    <source>
        <dbReference type="Pfam" id="PF07910"/>
    </source>
</evidence>
<keyword evidence="4" id="KW-0378">Hydrolase</keyword>
<dbReference type="GO" id="GO:0005783">
    <property type="term" value="C:endoplasmic reticulum"/>
    <property type="evidence" value="ECO:0007669"/>
    <property type="project" value="TreeGrafter"/>
</dbReference>
<dbReference type="AlphaFoldDB" id="A0A8B7Z276"/>
<dbReference type="PANTHER" id="PTHR48153:SF2">
    <property type="entry name" value="UFM1-SPECIFIC PROTEASE 2"/>
    <property type="match status" value="1"/>
</dbReference>
<evidence type="ECO:0000256" key="3">
    <source>
        <dbReference type="ARBA" id="ARBA00022786"/>
    </source>
</evidence>
<evidence type="ECO:0000256" key="2">
    <source>
        <dbReference type="ARBA" id="ARBA00022670"/>
    </source>
</evidence>
<dbReference type="OMA" id="MQDHFND"/>
<reference evidence="9" key="1">
    <citation type="submission" date="2025-08" db="UniProtKB">
        <authorList>
            <consortium name="RefSeq"/>
        </authorList>
    </citation>
    <scope>IDENTIFICATION</scope>
</reference>